<keyword evidence="5" id="KW-1185">Reference proteome</keyword>
<accession>A0ABP6VQ39</accession>
<protein>
    <submittedName>
        <fullName evidence="4">DUF4232 domain-containing protein</fullName>
    </submittedName>
</protein>
<feature type="chain" id="PRO_5047319044" evidence="2">
    <location>
        <begin position="25"/>
        <end position="227"/>
    </location>
</feature>
<reference evidence="5" key="1">
    <citation type="journal article" date="2019" name="Int. J. Syst. Evol. Microbiol.">
        <title>The Global Catalogue of Microorganisms (GCM) 10K type strain sequencing project: providing services to taxonomists for standard genome sequencing and annotation.</title>
        <authorList>
            <consortium name="The Broad Institute Genomics Platform"/>
            <consortium name="The Broad Institute Genome Sequencing Center for Infectious Disease"/>
            <person name="Wu L."/>
            <person name="Ma J."/>
        </authorList>
    </citation>
    <scope>NUCLEOTIDE SEQUENCE [LARGE SCALE GENOMIC DNA]</scope>
    <source>
        <strain evidence="5">JCM 16898</strain>
    </source>
</reference>
<comment type="caution">
    <text evidence="4">The sequence shown here is derived from an EMBL/GenBank/DDBJ whole genome shotgun (WGS) entry which is preliminary data.</text>
</comment>
<feature type="signal peptide" evidence="2">
    <location>
        <begin position="1"/>
        <end position="24"/>
    </location>
</feature>
<dbReference type="RefSeq" id="WP_344857991.1">
    <property type="nucleotide sequence ID" value="NZ_BAAAZN010000003.1"/>
</dbReference>
<sequence length="227" mass="22649">MSPNQLKRVSLGAAVVAGAFTLAACGSTSGAAAPSTSEAATASSSVSSPATDAPTDDPTDASDADPGSGSTPSATKPAKDTTPRCTTDDLSAALGKPKQSPGGGVDQIDLPLSFKNTSSHNCALYGVPGVDLNGPDDPTYGNVYHLPRQDNGVRHNVVEPGRTATATITTLKASAGSPGWTPTGVTTIPPGQTKALHASWPSDIAIVRQDGATHPGTRINGILADPA</sequence>
<proteinExistence type="predicted"/>
<dbReference type="EMBL" id="BAAAZN010000003">
    <property type="protein sequence ID" value="GAA3537051.1"/>
    <property type="molecule type" value="Genomic_DNA"/>
</dbReference>
<dbReference type="Pfam" id="PF14016">
    <property type="entry name" value="DUF4232"/>
    <property type="match status" value="1"/>
</dbReference>
<gene>
    <name evidence="4" type="ORF">GCM10022222_20960</name>
</gene>
<evidence type="ECO:0000256" key="1">
    <source>
        <dbReference type="SAM" id="MobiDB-lite"/>
    </source>
</evidence>
<organism evidence="4 5">
    <name type="scientific">Amycolatopsis ultiminotia</name>
    <dbReference type="NCBI Taxonomy" id="543629"/>
    <lineage>
        <taxon>Bacteria</taxon>
        <taxon>Bacillati</taxon>
        <taxon>Actinomycetota</taxon>
        <taxon>Actinomycetes</taxon>
        <taxon>Pseudonocardiales</taxon>
        <taxon>Pseudonocardiaceae</taxon>
        <taxon>Amycolatopsis</taxon>
    </lineage>
</organism>
<name>A0ABP6VQ39_9PSEU</name>
<dbReference type="PROSITE" id="PS51257">
    <property type="entry name" value="PROKAR_LIPOPROTEIN"/>
    <property type="match status" value="1"/>
</dbReference>
<feature type="region of interest" description="Disordered" evidence="1">
    <location>
        <begin position="27"/>
        <end position="109"/>
    </location>
</feature>
<feature type="domain" description="DUF4232" evidence="3">
    <location>
        <begin position="85"/>
        <end position="199"/>
    </location>
</feature>
<evidence type="ECO:0000313" key="5">
    <source>
        <dbReference type="Proteomes" id="UP001500689"/>
    </source>
</evidence>
<evidence type="ECO:0000313" key="4">
    <source>
        <dbReference type="EMBL" id="GAA3537051.1"/>
    </source>
</evidence>
<dbReference type="Proteomes" id="UP001500689">
    <property type="component" value="Unassembled WGS sequence"/>
</dbReference>
<keyword evidence="2" id="KW-0732">Signal</keyword>
<feature type="compositionally biased region" description="Low complexity" evidence="1">
    <location>
        <begin position="27"/>
        <end position="53"/>
    </location>
</feature>
<feature type="compositionally biased region" description="Acidic residues" evidence="1">
    <location>
        <begin position="54"/>
        <end position="63"/>
    </location>
</feature>
<evidence type="ECO:0000256" key="2">
    <source>
        <dbReference type="SAM" id="SignalP"/>
    </source>
</evidence>
<dbReference type="InterPro" id="IPR025326">
    <property type="entry name" value="DUF4232"/>
</dbReference>
<evidence type="ECO:0000259" key="3">
    <source>
        <dbReference type="Pfam" id="PF14016"/>
    </source>
</evidence>